<dbReference type="AlphaFoldDB" id="A0A517QQC2"/>
<keyword evidence="2" id="KW-1185">Reference proteome</keyword>
<dbReference type="KEGG" id="tpol:Mal48_30850"/>
<evidence type="ECO:0000313" key="2">
    <source>
        <dbReference type="Proteomes" id="UP000315724"/>
    </source>
</evidence>
<reference evidence="1 2" key="1">
    <citation type="submission" date="2019-02" db="EMBL/GenBank/DDBJ databases">
        <title>Deep-cultivation of Planctomycetes and their phenomic and genomic characterization uncovers novel biology.</title>
        <authorList>
            <person name="Wiegand S."/>
            <person name="Jogler M."/>
            <person name="Boedeker C."/>
            <person name="Pinto D."/>
            <person name="Vollmers J."/>
            <person name="Rivas-Marin E."/>
            <person name="Kohn T."/>
            <person name="Peeters S.H."/>
            <person name="Heuer A."/>
            <person name="Rast P."/>
            <person name="Oberbeckmann S."/>
            <person name="Bunk B."/>
            <person name="Jeske O."/>
            <person name="Meyerdierks A."/>
            <person name="Storesund J.E."/>
            <person name="Kallscheuer N."/>
            <person name="Luecker S."/>
            <person name="Lage O.M."/>
            <person name="Pohl T."/>
            <person name="Merkel B.J."/>
            <person name="Hornburger P."/>
            <person name="Mueller R.-W."/>
            <person name="Bruemmer F."/>
            <person name="Labrenz M."/>
            <person name="Spormann A.M."/>
            <person name="Op den Camp H."/>
            <person name="Overmann J."/>
            <person name="Amann R."/>
            <person name="Jetten M.S.M."/>
            <person name="Mascher T."/>
            <person name="Medema M.H."/>
            <person name="Devos D.P."/>
            <person name="Kaster A.-K."/>
            <person name="Ovreas L."/>
            <person name="Rohde M."/>
            <person name="Galperin M.Y."/>
            <person name="Jogler C."/>
        </authorList>
    </citation>
    <scope>NUCLEOTIDE SEQUENCE [LARGE SCALE GENOMIC DNA]</scope>
    <source>
        <strain evidence="1 2">Mal48</strain>
    </source>
</reference>
<evidence type="ECO:0000313" key="1">
    <source>
        <dbReference type="EMBL" id="QDT33829.1"/>
    </source>
</evidence>
<dbReference type="EMBL" id="CP036267">
    <property type="protein sequence ID" value="QDT33829.1"/>
    <property type="molecule type" value="Genomic_DNA"/>
</dbReference>
<protein>
    <submittedName>
        <fullName evidence="1">Uncharacterized protein</fullName>
    </submittedName>
</protein>
<dbReference type="Proteomes" id="UP000315724">
    <property type="component" value="Chromosome"/>
</dbReference>
<gene>
    <name evidence="1" type="ORF">Mal48_30850</name>
</gene>
<sequence length="363" mass="41128">MSGTSQMSFSANDKISTMIDMEARRVGSYTELEKKIAEANSHRPKKKTINHQKLRGIGDPAKNNSIYFDELEILDTYFRMHGISLAKELFQPPTLIEALGNSGPVTFLIPSRNREYEMRVDMSEWDVKALAEFTYSIGQSGTRQPKINIQEVPFRPEVFEKGDLDFKQEEWFRLLDEDYGSIVSISSPRASHSSELMLAKMFELEPMTTGVDLAELPFAFVWPSEKAFRSSFSVSIERLEQEQKYRQQLSSVRDDSYLLVANGRIYESQRTGQGLRHEYGVLVAQFQQNGLLVCTAGCTGSAGLGVVQAARELIVSTRERRSGQRFEPIWAVVEVEIQPTRNAADPREVVGHRILPRLGFDEA</sequence>
<dbReference type="RefSeq" id="WP_145200769.1">
    <property type="nucleotide sequence ID" value="NZ_CP036267.1"/>
</dbReference>
<accession>A0A517QQC2</accession>
<proteinExistence type="predicted"/>
<name>A0A517QQC2_9PLAN</name>
<organism evidence="1 2">
    <name type="scientific">Thalassoglobus polymorphus</name>
    <dbReference type="NCBI Taxonomy" id="2527994"/>
    <lineage>
        <taxon>Bacteria</taxon>
        <taxon>Pseudomonadati</taxon>
        <taxon>Planctomycetota</taxon>
        <taxon>Planctomycetia</taxon>
        <taxon>Planctomycetales</taxon>
        <taxon>Planctomycetaceae</taxon>
        <taxon>Thalassoglobus</taxon>
    </lineage>
</organism>